<organism evidence="2 3">
    <name type="scientific">Ambrosiozyma monospora</name>
    <name type="common">Yeast</name>
    <name type="synonym">Endomycopsis monosporus</name>
    <dbReference type="NCBI Taxonomy" id="43982"/>
    <lineage>
        <taxon>Eukaryota</taxon>
        <taxon>Fungi</taxon>
        <taxon>Dikarya</taxon>
        <taxon>Ascomycota</taxon>
        <taxon>Saccharomycotina</taxon>
        <taxon>Pichiomycetes</taxon>
        <taxon>Pichiales</taxon>
        <taxon>Pichiaceae</taxon>
        <taxon>Ambrosiozyma</taxon>
    </lineage>
</organism>
<protein>
    <submittedName>
        <fullName evidence="2">Unnamed protein product</fullName>
    </submittedName>
</protein>
<keyword evidence="3" id="KW-1185">Reference proteome</keyword>
<gene>
    <name evidence="2" type="ORF">Amon01_000590000</name>
</gene>
<name>A0A9W6YX28_AMBMO</name>
<dbReference type="Proteomes" id="UP001165063">
    <property type="component" value="Unassembled WGS sequence"/>
</dbReference>
<dbReference type="AlphaFoldDB" id="A0A9W6YX28"/>
<evidence type="ECO:0000256" key="1">
    <source>
        <dbReference type="SAM" id="Phobius"/>
    </source>
</evidence>
<keyword evidence="1" id="KW-0472">Membrane</keyword>
<keyword evidence="1" id="KW-0812">Transmembrane</keyword>
<dbReference type="OrthoDB" id="3993235at2759"/>
<evidence type="ECO:0000313" key="2">
    <source>
        <dbReference type="EMBL" id="GMG40116.1"/>
    </source>
</evidence>
<evidence type="ECO:0000313" key="3">
    <source>
        <dbReference type="Proteomes" id="UP001165063"/>
    </source>
</evidence>
<keyword evidence="1" id="KW-1133">Transmembrane helix</keyword>
<dbReference type="EMBL" id="BSXU01003459">
    <property type="protein sequence ID" value="GMG40116.1"/>
    <property type="molecule type" value="Genomic_DNA"/>
</dbReference>
<proteinExistence type="predicted"/>
<accession>A0A9W6YX28</accession>
<sequence>MGIFKAAAKKEKKEANGVTLAEEFSDKCTLNPSTSFMNVSYSSVSRSNLSPEMKLIVDSRPRNMVHDMTTFDNVQYGEFWGLTDADAVTFRKWNDVEFSRQCKIFQYFLLLKKIRFNVKRMVGHYGVEFKKAKGLTENQESDYEQTFVPLAVFGKNLEDLVVSRLKPVYDNNFFVDDKYVIEVSLEWFTKLEQNYEYFFKSFVDLITLSGSISPWIDEAEQTDEEANNRYLISAMGLFSGYFCILWIPLSLNVFDLKKMYVKSHDGKMTEMADRLSEVLQGLEHHEVQCDSTSSVNVRYFSFSRSDVSPEMKLR</sequence>
<reference evidence="2" key="1">
    <citation type="submission" date="2023-04" db="EMBL/GenBank/DDBJ databases">
        <title>Ambrosiozyma monospora NBRC 1965.</title>
        <authorList>
            <person name="Ichikawa N."/>
            <person name="Sato H."/>
            <person name="Tonouchi N."/>
        </authorList>
    </citation>
    <scope>NUCLEOTIDE SEQUENCE</scope>
    <source>
        <strain evidence="2">NBRC 1965</strain>
    </source>
</reference>
<comment type="caution">
    <text evidence="2">The sequence shown here is derived from an EMBL/GenBank/DDBJ whole genome shotgun (WGS) entry which is preliminary data.</text>
</comment>
<feature type="transmembrane region" description="Helical" evidence="1">
    <location>
        <begin position="230"/>
        <end position="254"/>
    </location>
</feature>